<gene>
    <name evidence="2" type="ORF">BN2475_400029</name>
</gene>
<proteinExistence type="predicted"/>
<feature type="region of interest" description="Disordered" evidence="1">
    <location>
        <begin position="28"/>
        <end position="106"/>
    </location>
</feature>
<dbReference type="EMBL" id="CYGX02000040">
    <property type="protein sequence ID" value="SIT42993.1"/>
    <property type="molecule type" value="Genomic_DNA"/>
</dbReference>
<organism evidence="2 3">
    <name type="scientific">Paraburkholderia ribeironis</name>
    <dbReference type="NCBI Taxonomy" id="1247936"/>
    <lineage>
        <taxon>Bacteria</taxon>
        <taxon>Pseudomonadati</taxon>
        <taxon>Pseudomonadota</taxon>
        <taxon>Betaproteobacteria</taxon>
        <taxon>Burkholderiales</taxon>
        <taxon>Burkholderiaceae</taxon>
        <taxon>Paraburkholderia</taxon>
    </lineage>
</organism>
<evidence type="ECO:0000256" key="1">
    <source>
        <dbReference type="SAM" id="MobiDB-lite"/>
    </source>
</evidence>
<dbReference type="STRING" id="1247936.BN2475_400029"/>
<accession>A0A1N7S7J5</accession>
<reference evidence="2 3" key="1">
    <citation type="submission" date="2016-12" db="EMBL/GenBank/DDBJ databases">
        <authorList>
            <person name="Song W.-J."/>
            <person name="Kurnit D.M."/>
        </authorList>
    </citation>
    <scope>NUCLEOTIDE SEQUENCE [LARGE SCALE GENOMIC DNA]</scope>
    <source>
        <strain evidence="2 3">STM7296</strain>
    </source>
</reference>
<protein>
    <submittedName>
        <fullName evidence="2">Uncharacterized protein</fullName>
    </submittedName>
</protein>
<evidence type="ECO:0000313" key="3">
    <source>
        <dbReference type="Proteomes" id="UP000187012"/>
    </source>
</evidence>
<sequence>MSITALDLPEKITVYTVYTDNNLELAMSAPTSHKPTKKAVDLAKNSNTQEVDSDAQVAVAEQSPAADPVSTRKASKTKRAAASKSEDTTLPVDEKPRRSKKEKVVRDSFTMPKSDYDKIAALKQRCLDAGVSVKKSELLRAGLIMLEAAASKRLLAAVTAVEAVKTGRPAKA</sequence>
<feature type="compositionally biased region" description="Basic and acidic residues" evidence="1">
    <location>
        <begin position="84"/>
        <end position="106"/>
    </location>
</feature>
<name>A0A1N7S7J5_9BURK</name>
<evidence type="ECO:0000313" key="2">
    <source>
        <dbReference type="EMBL" id="SIT42993.1"/>
    </source>
</evidence>
<dbReference type="AlphaFoldDB" id="A0A1N7S7J5"/>
<dbReference type="Proteomes" id="UP000187012">
    <property type="component" value="Unassembled WGS sequence"/>
</dbReference>
<keyword evidence="3" id="KW-1185">Reference proteome</keyword>